<dbReference type="AlphaFoldDB" id="A0AAJ6UTI3"/>
<evidence type="ECO:0000256" key="4">
    <source>
        <dbReference type="ARBA" id="ARBA00023163"/>
    </source>
</evidence>
<evidence type="ECO:0000259" key="7">
    <source>
        <dbReference type="PROSITE" id="PS50090"/>
    </source>
</evidence>
<dbReference type="InterPro" id="IPR017930">
    <property type="entry name" value="Myb_dom"/>
</dbReference>
<feature type="compositionally biased region" description="Basic residues" evidence="6">
    <location>
        <begin position="145"/>
        <end position="155"/>
    </location>
</feature>
<dbReference type="CDD" id="cd00167">
    <property type="entry name" value="SANT"/>
    <property type="match status" value="1"/>
</dbReference>
<dbReference type="InterPro" id="IPR017884">
    <property type="entry name" value="SANT_dom"/>
</dbReference>
<feature type="compositionally biased region" description="Basic and acidic residues" evidence="6">
    <location>
        <begin position="491"/>
        <end position="503"/>
    </location>
</feature>
<feature type="compositionally biased region" description="Polar residues" evidence="6">
    <location>
        <begin position="202"/>
        <end position="216"/>
    </location>
</feature>
<dbReference type="GeneID" id="105133175"/>
<keyword evidence="5" id="KW-0539">Nucleus</keyword>
<keyword evidence="4" id="KW-0804">Transcription</keyword>
<feature type="region of interest" description="Disordered" evidence="6">
    <location>
        <begin position="394"/>
        <end position="440"/>
    </location>
</feature>
<feature type="compositionally biased region" description="Basic and acidic residues" evidence="6">
    <location>
        <begin position="394"/>
        <end position="406"/>
    </location>
</feature>
<gene>
    <name evidence="11" type="primary">LOC105133175</name>
</gene>
<dbReference type="Proteomes" id="UP000694918">
    <property type="component" value="Unplaced"/>
</dbReference>
<feature type="compositionally biased region" description="Polar residues" evidence="6">
    <location>
        <begin position="174"/>
        <end position="194"/>
    </location>
</feature>
<dbReference type="SUPFAM" id="SSF46689">
    <property type="entry name" value="Homeodomain-like"/>
    <property type="match status" value="1"/>
</dbReference>
<dbReference type="PROSITE" id="PS51294">
    <property type="entry name" value="HTH_MYB"/>
    <property type="match status" value="1"/>
</dbReference>
<protein>
    <submittedName>
        <fullName evidence="11">Protein REVEILLE 1-like isoform X1</fullName>
    </submittedName>
</protein>
<feature type="domain" description="Myb-like" evidence="7">
    <location>
        <begin position="71"/>
        <end position="121"/>
    </location>
</feature>
<feature type="compositionally biased region" description="Low complexity" evidence="6">
    <location>
        <begin position="407"/>
        <end position="421"/>
    </location>
</feature>
<feature type="domain" description="HTH myb-type" evidence="9">
    <location>
        <begin position="71"/>
        <end position="125"/>
    </location>
</feature>
<dbReference type="SMART" id="SM00717">
    <property type="entry name" value="SANT"/>
    <property type="match status" value="1"/>
</dbReference>
<dbReference type="InterPro" id="IPR006447">
    <property type="entry name" value="Myb_dom_plants"/>
</dbReference>
<feature type="region of interest" description="Disordered" evidence="6">
    <location>
        <begin position="479"/>
        <end position="503"/>
    </location>
</feature>
<feature type="compositionally biased region" description="Basic and acidic residues" evidence="6">
    <location>
        <begin position="248"/>
        <end position="259"/>
    </location>
</feature>
<dbReference type="PROSITE" id="PS51293">
    <property type="entry name" value="SANT"/>
    <property type="match status" value="1"/>
</dbReference>
<dbReference type="PANTHER" id="PTHR12802:SF155">
    <property type="entry name" value="DEUBIQUITINASE MYSM1"/>
    <property type="match status" value="1"/>
</dbReference>
<dbReference type="GO" id="GO:0010468">
    <property type="term" value="P:regulation of gene expression"/>
    <property type="evidence" value="ECO:0007669"/>
    <property type="project" value="UniProtKB-ARBA"/>
</dbReference>
<evidence type="ECO:0000256" key="3">
    <source>
        <dbReference type="ARBA" id="ARBA00023125"/>
    </source>
</evidence>
<keyword evidence="10" id="KW-1185">Reference proteome</keyword>
<dbReference type="FunFam" id="1.10.10.60:FF:000023">
    <property type="entry name" value="protein REVEILLE 6 isoform X1"/>
    <property type="match status" value="1"/>
</dbReference>
<sequence length="503" mass="55644">MKTCVKSLILDTKSYNIHVDECGGTRLNLVLPAGNGISLSATLNNASGQQIKEQFSCGSDFSSPKARKPYTITKQRERWTEEEHKKFLEALKLYGRAWRRIEEHVGTKTAVQIRSHAQKFFSKVVRESGDSNTSSVESIEIPPPRPKRKPMHPYPRKLAHPLEKELLIPEKSLRSSSPNFSISEQENQSPTSVLSAVGSDALGSTDSDTANHSLSPVSFAGGVHHADSSPEEDGYPSPATASSVPDEQFPKVEKLDSSPKENVSSEEPVVEETSTRSLKLFGWTVLVTECHKPSSPNVGTSKLSTLDTAEEKLVRPLTLNNVAAEFPSRNGESTWSPLPHGSHGALCYMKFQKENSSPAQNDSATLPWWTFYGAMPFPCIPFHKKEHAIENLDSKGDEVQDKEIPKEVSWTGSTSGSVSEGENGDKNMDAETESQQFSYEEKEISPIFELKLTKKSASSGSEVINEKCPKGFVPYKKRIAERDSQSSTITSEEREEQRIRLCL</sequence>
<dbReference type="GO" id="GO:0003677">
    <property type="term" value="F:DNA binding"/>
    <property type="evidence" value="ECO:0007669"/>
    <property type="project" value="UniProtKB-KW"/>
</dbReference>
<dbReference type="InterPro" id="IPR009057">
    <property type="entry name" value="Homeodomain-like_sf"/>
</dbReference>
<dbReference type="NCBIfam" id="TIGR01557">
    <property type="entry name" value="myb_SHAQKYF"/>
    <property type="match status" value="1"/>
</dbReference>
<dbReference type="RefSeq" id="XP_011035338.1">
    <property type="nucleotide sequence ID" value="XM_011037036.1"/>
</dbReference>
<name>A0AAJ6UTI3_POPEU</name>
<evidence type="ECO:0000256" key="6">
    <source>
        <dbReference type="SAM" id="MobiDB-lite"/>
    </source>
</evidence>
<evidence type="ECO:0000256" key="2">
    <source>
        <dbReference type="ARBA" id="ARBA00023015"/>
    </source>
</evidence>
<dbReference type="InterPro" id="IPR001005">
    <property type="entry name" value="SANT/Myb"/>
</dbReference>
<dbReference type="KEGG" id="peu:105133175"/>
<dbReference type="PANTHER" id="PTHR12802">
    <property type="entry name" value="SWI/SNF COMPLEX-RELATED"/>
    <property type="match status" value="1"/>
</dbReference>
<dbReference type="GO" id="GO:0005634">
    <property type="term" value="C:nucleus"/>
    <property type="evidence" value="ECO:0007669"/>
    <property type="project" value="UniProtKB-SubCell"/>
</dbReference>
<evidence type="ECO:0000256" key="1">
    <source>
        <dbReference type="ARBA" id="ARBA00004123"/>
    </source>
</evidence>
<dbReference type="Pfam" id="PF00249">
    <property type="entry name" value="Myb_DNA-binding"/>
    <property type="match status" value="1"/>
</dbReference>
<feature type="region of interest" description="Disordered" evidence="6">
    <location>
        <begin position="125"/>
        <end position="155"/>
    </location>
</feature>
<evidence type="ECO:0000259" key="8">
    <source>
        <dbReference type="PROSITE" id="PS51293"/>
    </source>
</evidence>
<evidence type="ECO:0000313" key="11">
    <source>
        <dbReference type="RefSeq" id="XP_011035338.1"/>
    </source>
</evidence>
<reference evidence="11" key="1">
    <citation type="submission" date="2025-08" db="UniProtKB">
        <authorList>
            <consortium name="RefSeq"/>
        </authorList>
    </citation>
    <scope>IDENTIFICATION</scope>
</reference>
<dbReference type="PROSITE" id="PS50090">
    <property type="entry name" value="MYB_LIKE"/>
    <property type="match status" value="1"/>
</dbReference>
<proteinExistence type="predicted"/>
<organism evidence="10 11">
    <name type="scientific">Populus euphratica</name>
    <name type="common">Euphrates poplar</name>
    <dbReference type="NCBI Taxonomy" id="75702"/>
    <lineage>
        <taxon>Eukaryota</taxon>
        <taxon>Viridiplantae</taxon>
        <taxon>Streptophyta</taxon>
        <taxon>Embryophyta</taxon>
        <taxon>Tracheophyta</taxon>
        <taxon>Spermatophyta</taxon>
        <taxon>Magnoliopsida</taxon>
        <taxon>eudicotyledons</taxon>
        <taxon>Gunneridae</taxon>
        <taxon>Pentapetalae</taxon>
        <taxon>rosids</taxon>
        <taxon>fabids</taxon>
        <taxon>Malpighiales</taxon>
        <taxon>Salicaceae</taxon>
        <taxon>Saliceae</taxon>
        <taxon>Populus</taxon>
    </lineage>
</organism>
<evidence type="ECO:0000313" key="10">
    <source>
        <dbReference type="Proteomes" id="UP000694918"/>
    </source>
</evidence>
<keyword evidence="2" id="KW-0805">Transcription regulation</keyword>
<accession>A0AAJ6UTI3</accession>
<dbReference type="Gene3D" id="1.10.10.60">
    <property type="entry name" value="Homeodomain-like"/>
    <property type="match status" value="1"/>
</dbReference>
<comment type="subcellular location">
    <subcellularLocation>
        <location evidence="1">Nucleus</location>
    </subcellularLocation>
</comment>
<keyword evidence="3" id="KW-0238">DNA-binding</keyword>
<feature type="region of interest" description="Disordered" evidence="6">
    <location>
        <begin position="174"/>
        <end position="271"/>
    </location>
</feature>
<evidence type="ECO:0000259" key="9">
    <source>
        <dbReference type="PROSITE" id="PS51294"/>
    </source>
</evidence>
<feature type="domain" description="SANT" evidence="8">
    <location>
        <begin position="74"/>
        <end position="125"/>
    </location>
</feature>
<evidence type="ECO:0000256" key="5">
    <source>
        <dbReference type="ARBA" id="ARBA00023242"/>
    </source>
</evidence>